<feature type="region of interest" description="Disordered" evidence="1">
    <location>
        <begin position="500"/>
        <end position="573"/>
    </location>
</feature>
<dbReference type="AlphaFoldDB" id="A0A426SHP1"/>
<dbReference type="Pfam" id="PF14067">
    <property type="entry name" value="LssY_C"/>
    <property type="match status" value="1"/>
</dbReference>
<comment type="caution">
    <text evidence="4">The sequence shown here is derived from an EMBL/GenBank/DDBJ whole genome shotgun (WGS) entry which is preliminary data.</text>
</comment>
<feature type="region of interest" description="Disordered" evidence="1">
    <location>
        <begin position="1"/>
        <end position="29"/>
    </location>
</feature>
<organism evidence="4 5">
    <name type="scientific">Brachybacterium paraconglomeratum</name>
    <dbReference type="NCBI Taxonomy" id="173362"/>
    <lineage>
        <taxon>Bacteria</taxon>
        <taxon>Bacillati</taxon>
        <taxon>Actinomycetota</taxon>
        <taxon>Actinomycetes</taxon>
        <taxon>Micrococcales</taxon>
        <taxon>Dermabacteraceae</taxon>
        <taxon>Brachybacterium</taxon>
    </lineage>
</organism>
<gene>
    <name evidence="4" type="ORF">DS079_13790</name>
</gene>
<accession>A0A426SHP1</accession>
<dbReference type="InterPro" id="IPR025902">
    <property type="entry name" value="LssY-like-C_dom"/>
</dbReference>
<feature type="compositionally biased region" description="Acidic residues" evidence="1">
    <location>
        <begin position="547"/>
        <end position="557"/>
    </location>
</feature>
<feature type="transmembrane region" description="Helical" evidence="2">
    <location>
        <begin position="69"/>
        <end position="88"/>
    </location>
</feature>
<keyword evidence="2" id="KW-1133">Transmembrane helix</keyword>
<evidence type="ECO:0000313" key="4">
    <source>
        <dbReference type="EMBL" id="RRR17649.1"/>
    </source>
</evidence>
<dbReference type="Proteomes" id="UP000274327">
    <property type="component" value="Unassembled WGS sequence"/>
</dbReference>
<evidence type="ECO:0000256" key="2">
    <source>
        <dbReference type="SAM" id="Phobius"/>
    </source>
</evidence>
<feature type="transmembrane region" description="Helical" evidence="2">
    <location>
        <begin position="417"/>
        <end position="437"/>
    </location>
</feature>
<evidence type="ECO:0000259" key="3">
    <source>
        <dbReference type="Pfam" id="PF14067"/>
    </source>
</evidence>
<dbReference type="EMBL" id="QOCI01000012">
    <property type="protein sequence ID" value="RRR17649.1"/>
    <property type="molecule type" value="Genomic_DNA"/>
</dbReference>
<proteinExistence type="predicted"/>
<dbReference type="RefSeq" id="WP_126988423.1">
    <property type="nucleotide sequence ID" value="NZ_JBCLTI010000001.1"/>
</dbReference>
<sequence length="573" mass="62786">MTPARSARLVPLGRPVPAEPPGYDHSRGHTPRGRRFELYALLDNLFIAAGVVVAIWLALLYLVEGFSLTPVRLLYLLGFWILLTYITLPRLHQLMTWIYLPDYFFGRTRTTEGVLSDPINIALDGPERDLHVAMRRAGWVLAEERTLSSAWSMVRSTLLRRSYPSAPVSDLYLMGRRHDFTYQQEVGGTTDKRHHVRFWRMPPDFVLPGGYRSDWLAAGTYDRAVGFSFFTLQITHRIDENIDVERDYLVDTVRFADPEVEVEVIEEFSTSYHDRNGQGDRFRTDGDLPVIDVTGAASRSDGASAIMLPRHRPTGSSVMKSRARAATQTALSATRFGGRRTEVADELTAQWHGTVGDFHEVLARAADHHLPPPSVIFTGFLALLQAAIVAIQWFTLGSGVDLTERFPDASLILPEQGTIWGATAFAVALLLLQIGVLRRSRWARIALMALFTADAFARLAVATSMTGDVAHSLLVGAGASALGVMAISSDASRQWVQTLRLDPRERTAEEDDDGAVEGGEERAADGRGDGTIEGGGGPAAAGSTDGTADDTDDDRDDDPGRGAEEGRATAPTL</sequence>
<keyword evidence="5" id="KW-1185">Reference proteome</keyword>
<keyword evidence="2" id="KW-0812">Transmembrane</keyword>
<feature type="domain" description="LssY-like C-terminal" evidence="3">
    <location>
        <begin position="97"/>
        <end position="288"/>
    </location>
</feature>
<feature type="compositionally biased region" description="Basic and acidic residues" evidence="1">
    <location>
        <begin position="558"/>
        <end position="567"/>
    </location>
</feature>
<name>A0A426SHP1_9MICO</name>
<reference evidence="4 5" key="1">
    <citation type="submission" date="2018-07" db="EMBL/GenBank/DDBJ databases">
        <title>Brachybacteriurn paraconglorneratum KCTC 9916.</title>
        <authorList>
            <person name="Li Y."/>
        </authorList>
    </citation>
    <scope>NUCLEOTIDE SEQUENCE [LARGE SCALE GENOMIC DNA]</scope>
    <source>
        <strain evidence="4 5">KCTC 9916</strain>
    </source>
</reference>
<evidence type="ECO:0000256" key="1">
    <source>
        <dbReference type="SAM" id="MobiDB-lite"/>
    </source>
</evidence>
<keyword evidence="2" id="KW-0472">Membrane</keyword>
<feature type="transmembrane region" description="Helical" evidence="2">
    <location>
        <begin position="374"/>
        <end position="397"/>
    </location>
</feature>
<dbReference type="GeneID" id="78122088"/>
<feature type="transmembrane region" description="Helical" evidence="2">
    <location>
        <begin position="41"/>
        <end position="63"/>
    </location>
</feature>
<protein>
    <recommendedName>
        <fullName evidence="3">LssY-like C-terminal domain-containing protein</fullName>
    </recommendedName>
</protein>
<feature type="compositionally biased region" description="Basic and acidic residues" evidence="1">
    <location>
        <begin position="519"/>
        <end position="530"/>
    </location>
</feature>
<evidence type="ECO:0000313" key="5">
    <source>
        <dbReference type="Proteomes" id="UP000274327"/>
    </source>
</evidence>